<evidence type="ECO:0000313" key="2">
    <source>
        <dbReference type="Proteomes" id="UP000323300"/>
    </source>
</evidence>
<dbReference type="RefSeq" id="WP_280178018.1">
    <property type="nucleotide sequence ID" value="NZ_BSPE01000001.1"/>
</dbReference>
<protein>
    <submittedName>
        <fullName evidence="1">Uncharacterized protein</fullName>
    </submittedName>
</protein>
<gene>
    <name evidence="1" type="ORF">SAMN04488498_115118</name>
</gene>
<name>A0A1I4D1U2_9HYPH</name>
<keyword evidence="2" id="KW-1185">Reference proteome</keyword>
<proteinExistence type="predicted"/>
<dbReference type="Proteomes" id="UP000323300">
    <property type="component" value="Unassembled WGS sequence"/>
</dbReference>
<evidence type="ECO:0000313" key="1">
    <source>
        <dbReference type="EMBL" id="SFK87508.1"/>
    </source>
</evidence>
<accession>A0A1I4D1U2</accession>
<dbReference type="EMBL" id="FOSL01000015">
    <property type="protein sequence ID" value="SFK87508.1"/>
    <property type="molecule type" value="Genomic_DNA"/>
</dbReference>
<sequence length="41" mass="4494">MESEYVVDVLLLRATCGLRYQYPLGPDLLVAPVVDKGGTEI</sequence>
<reference evidence="1 2" key="1">
    <citation type="submission" date="2016-10" db="EMBL/GenBank/DDBJ databases">
        <authorList>
            <person name="Varghese N."/>
            <person name="Submissions S."/>
        </authorList>
    </citation>
    <scope>NUCLEOTIDE SEQUENCE [LARGE SCALE GENOMIC DNA]</scope>
    <source>
        <strain evidence="1 2">DSM 21822</strain>
    </source>
</reference>
<dbReference type="AlphaFoldDB" id="A0A1I4D1U2"/>
<organism evidence="1 2">
    <name type="scientific">Neomesorhizobium albiziae</name>
    <dbReference type="NCBI Taxonomy" id="335020"/>
    <lineage>
        <taxon>Bacteria</taxon>
        <taxon>Pseudomonadati</taxon>
        <taxon>Pseudomonadota</taxon>
        <taxon>Alphaproteobacteria</taxon>
        <taxon>Hyphomicrobiales</taxon>
        <taxon>Phyllobacteriaceae</taxon>
        <taxon>Neomesorhizobium</taxon>
    </lineage>
</organism>